<dbReference type="AlphaFoldDB" id="A0A2P0QJA9"/>
<dbReference type="Gene3D" id="1.10.287.70">
    <property type="match status" value="1"/>
</dbReference>
<evidence type="ECO:0000256" key="1">
    <source>
        <dbReference type="SAM" id="Phobius"/>
    </source>
</evidence>
<protein>
    <submittedName>
        <fullName evidence="3">Potassium ion channel</fullName>
    </submittedName>
</protein>
<dbReference type="InterPro" id="IPR013099">
    <property type="entry name" value="K_chnl_dom"/>
</dbReference>
<feature type="transmembrane region" description="Helical" evidence="1">
    <location>
        <begin position="9"/>
        <end position="27"/>
    </location>
</feature>
<feature type="domain" description="Potassium channel" evidence="2">
    <location>
        <begin position="43"/>
        <end position="98"/>
    </location>
</feature>
<accession>A0A2P0QJA9</accession>
<name>A0A2P0QJA9_9PROT</name>
<organism evidence="3">
    <name type="scientific">uncultured Pseudomonadota bacterium</name>
    <dbReference type="NCBI Taxonomy" id="153809"/>
    <lineage>
        <taxon>Bacteria</taxon>
        <taxon>Pseudomonadati</taxon>
        <taxon>Pseudomonadota</taxon>
        <taxon>environmental samples</taxon>
    </lineage>
</organism>
<keyword evidence="1" id="KW-0472">Membrane</keyword>
<sequence length="121" mass="13163">MAYTGRRRIVGIVLIVAMILLGAFSVTEIAFCLAFLIFYSLHVIVFAALYRIVEGVLGEFQLLVAGDPDTITFSEVLYFSLISARTVGYCDITPMGPGASAGQREDHHRRTVVACSASTRS</sequence>
<keyword evidence="1" id="KW-1133">Transmembrane helix</keyword>
<dbReference type="EMBL" id="KY400105">
    <property type="protein sequence ID" value="ART90546.1"/>
    <property type="molecule type" value="Genomic_DNA"/>
</dbReference>
<evidence type="ECO:0000259" key="2">
    <source>
        <dbReference type="Pfam" id="PF07885"/>
    </source>
</evidence>
<dbReference type="SUPFAM" id="SSF81324">
    <property type="entry name" value="Voltage-gated potassium channels"/>
    <property type="match status" value="1"/>
</dbReference>
<keyword evidence="1" id="KW-0812">Transmembrane</keyword>
<evidence type="ECO:0000313" key="3">
    <source>
        <dbReference type="EMBL" id="ART90546.1"/>
    </source>
</evidence>
<proteinExistence type="predicted"/>
<feature type="transmembrane region" description="Helical" evidence="1">
    <location>
        <begin position="33"/>
        <end position="53"/>
    </location>
</feature>
<reference evidence="3" key="1">
    <citation type="submission" date="2016-12" db="EMBL/GenBank/DDBJ databases">
        <title>Arsenic respiratory pathways in the anoxic pelagic waters of the Pacific Ocean.</title>
        <authorList>
            <person name="Saunders J.K."/>
            <person name="Fuchsman C.A."/>
            <person name="McKay C."/>
            <person name="Rocap G."/>
        </authorList>
    </citation>
    <scope>NUCLEOTIDE SEQUENCE</scope>
</reference>
<dbReference type="Pfam" id="PF07885">
    <property type="entry name" value="Ion_trans_2"/>
    <property type="match status" value="1"/>
</dbReference>